<dbReference type="Pfam" id="PF00582">
    <property type="entry name" value="Usp"/>
    <property type="match status" value="2"/>
</dbReference>
<dbReference type="PANTHER" id="PTHR46268:SF6">
    <property type="entry name" value="UNIVERSAL STRESS PROTEIN UP12"/>
    <property type="match status" value="1"/>
</dbReference>
<proteinExistence type="inferred from homology"/>
<evidence type="ECO:0000259" key="2">
    <source>
        <dbReference type="Pfam" id="PF00582"/>
    </source>
</evidence>
<dbReference type="InterPro" id="IPR006016">
    <property type="entry name" value="UspA"/>
</dbReference>
<reference evidence="3 4" key="1">
    <citation type="submission" date="2023-08" db="EMBL/GenBank/DDBJ databases">
        <title>Draft genome sequence of Algoriphagus taiwanensis.</title>
        <authorList>
            <person name="Takatani N."/>
            <person name="Hosokawa M."/>
            <person name="Sawabe T."/>
        </authorList>
    </citation>
    <scope>NUCLEOTIDE SEQUENCE [LARGE SCALE GENOMIC DNA]</scope>
    <source>
        <strain evidence="3 4">JCM 19755</strain>
    </source>
</reference>
<dbReference type="SUPFAM" id="SSF52402">
    <property type="entry name" value="Adenine nucleotide alpha hydrolases-like"/>
    <property type="match status" value="2"/>
</dbReference>
<organism evidence="3 4">
    <name type="scientific">Algoriphagus taiwanensis</name>
    <dbReference type="NCBI Taxonomy" id="1445656"/>
    <lineage>
        <taxon>Bacteria</taxon>
        <taxon>Pseudomonadati</taxon>
        <taxon>Bacteroidota</taxon>
        <taxon>Cytophagia</taxon>
        <taxon>Cytophagales</taxon>
        <taxon>Cyclobacteriaceae</taxon>
        <taxon>Algoriphagus</taxon>
    </lineage>
</organism>
<feature type="domain" description="UspA" evidence="2">
    <location>
        <begin position="1"/>
        <end position="142"/>
    </location>
</feature>
<feature type="domain" description="UspA" evidence="2">
    <location>
        <begin position="150"/>
        <end position="271"/>
    </location>
</feature>
<comment type="caution">
    <text evidence="3">The sequence shown here is derived from an EMBL/GenBank/DDBJ whole genome shotgun (WGS) entry which is preliminary data.</text>
</comment>
<comment type="similarity">
    <text evidence="1">Belongs to the universal stress protein A family.</text>
</comment>
<evidence type="ECO:0000256" key="1">
    <source>
        <dbReference type="ARBA" id="ARBA00008791"/>
    </source>
</evidence>
<dbReference type="Gene3D" id="3.40.50.620">
    <property type="entry name" value="HUPs"/>
    <property type="match status" value="2"/>
</dbReference>
<sequence length="275" mass="30217">MKTLVVPFDFSVYSLAALKTAQRISTKMDARILCVTVIPSEVDWDLLSDDAKNKYPDLIQERQEAIDVLPEYIRTVAPAKAQIEPVVKIGVPHEQIVRVADKNKADMIIIGAYGKGYQEGKFIGSNLQKVLRNANCPVLAVKEALDGNAFRKIAFATAFDASSKQAFSNILPLAKAFKSSVHLLHVNTPEHFTNSTDSDREMAEFAKGHEQFVIHRHVFNHQDADEGIVAFCAEKGINLVVLVSSNRKGSSSYVIGTTETVIFKSPVGVLSIKSS</sequence>
<evidence type="ECO:0000313" key="3">
    <source>
        <dbReference type="EMBL" id="GMQ32225.1"/>
    </source>
</evidence>
<dbReference type="CDD" id="cd00293">
    <property type="entry name" value="USP-like"/>
    <property type="match status" value="2"/>
</dbReference>
<dbReference type="Proteomes" id="UP001307705">
    <property type="component" value="Unassembled WGS sequence"/>
</dbReference>
<dbReference type="InterPro" id="IPR006015">
    <property type="entry name" value="Universal_stress_UspA"/>
</dbReference>
<dbReference type="PANTHER" id="PTHR46268">
    <property type="entry name" value="STRESS RESPONSE PROTEIN NHAX"/>
    <property type="match status" value="1"/>
</dbReference>
<gene>
    <name evidence="3" type="ORF">Ataiwa_04970</name>
</gene>
<protein>
    <recommendedName>
        <fullName evidence="2">UspA domain-containing protein</fullName>
    </recommendedName>
</protein>
<dbReference type="RefSeq" id="WP_338227035.1">
    <property type="nucleotide sequence ID" value="NZ_BTPE01000002.1"/>
</dbReference>
<name>A0ABQ6PW87_9BACT</name>
<dbReference type="PRINTS" id="PR01438">
    <property type="entry name" value="UNVRSLSTRESS"/>
</dbReference>
<evidence type="ECO:0000313" key="4">
    <source>
        <dbReference type="Proteomes" id="UP001307705"/>
    </source>
</evidence>
<dbReference type="InterPro" id="IPR014729">
    <property type="entry name" value="Rossmann-like_a/b/a_fold"/>
</dbReference>
<keyword evidence="4" id="KW-1185">Reference proteome</keyword>
<dbReference type="EMBL" id="BTPE01000002">
    <property type="protein sequence ID" value="GMQ32225.1"/>
    <property type="molecule type" value="Genomic_DNA"/>
</dbReference>
<accession>A0ABQ6PW87</accession>